<dbReference type="AlphaFoldDB" id="A0A5B6VUS9"/>
<accession>A0A5B6VUS9</accession>
<dbReference type="PANTHER" id="PTHR24559">
    <property type="entry name" value="TRANSPOSON TY3-I GAG-POL POLYPROTEIN"/>
    <property type="match status" value="1"/>
</dbReference>
<dbReference type="OrthoDB" id="1938451at2759"/>
<comment type="caution">
    <text evidence="1">The sequence shown here is derived from an EMBL/GenBank/DDBJ whole genome shotgun (WGS) entry which is preliminary data.</text>
</comment>
<dbReference type="PANTHER" id="PTHR24559:SF444">
    <property type="entry name" value="REVERSE TRANSCRIPTASE DOMAIN-CONTAINING PROTEIN"/>
    <property type="match status" value="1"/>
</dbReference>
<keyword evidence="2" id="KW-1185">Reference proteome</keyword>
<dbReference type="InterPro" id="IPR053134">
    <property type="entry name" value="RNA-dir_DNA_polymerase"/>
</dbReference>
<organism evidence="1 2">
    <name type="scientific">Gossypium australe</name>
    <dbReference type="NCBI Taxonomy" id="47621"/>
    <lineage>
        <taxon>Eukaryota</taxon>
        <taxon>Viridiplantae</taxon>
        <taxon>Streptophyta</taxon>
        <taxon>Embryophyta</taxon>
        <taxon>Tracheophyta</taxon>
        <taxon>Spermatophyta</taxon>
        <taxon>Magnoliopsida</taxon>
        <taxon>eudicotyledons</taxon>
        <taxon>Gunneridae</taxon>
        <taxon>Pentapetalae</taxon>
        <taxon>rosids</taxon>
        <taxon>malvids</taxon>
        <taxon>Malvales</taxon>
        <taxon>Malvaceae</taxon>
        <taxon>Malvoideae</taxon>
        <taxon>Gossypium</taxon>
    </lineage>
</organism>
<protein>
    <submittedName>
        <fullName evidence="1">GagPol3</fullName>
    </submittedName>
</protein>
<dbReference type="EMBL" id="SMMG02000005">
    <property type="protein sequence ID" value="KAA3472981.1"/>
    <property type="molecule type" value="Genomic_DNA"/>
</dbReference>
<dbReference type="SUPFAM" id="SSF56672">
    <property type="entry name" value="DNA/RNA polymerases"/>
    <property type="match status" value="1"/>
</dbReference>
<sequence length="246" mass="27643">MVKQANGKGRMCIDFTNLNKACPKDSFPLPLIDQLVDTSVGTKRPREDSLCHRGGALLLSGHAFWPQECRSNLSKAKRVHKEACVKPIRDVRGPKSLQHETKSREVCFWGASSQVLRLYAFEKRNRGKLEKIQAIMEISSSRTIKDIQHLMGKNLFLMDRRVSSILRRTKLYLTYPPLLKSPQVGETLYLCLATSEETATVVLVRSEGIHQFLIYYVSEVFKNGKLSSQATTLLSSPSSCCGPISL</sequence>
<reference evidence="2" key="1">
    <citation type="journal article" date="2019" name="Plant Biotechnol. J.">
        <title>Genome sequencing of the Australian wild diploid species Gossypium australe highlights disease resistance and delayed gland morphogenesis.</title>
        <authorList>
            <person name="Cai Y."/>
            <person name="Cai X."/>
            <person name="Wang Q."/>
            <person name="Wang P."/>
            <person name="Zhang Y."/>
            <person name="Cai C."/>
            <person name="Xu Y."/>
            <person name="Wang K."/>
            <person name="Zhou Z."/>
            <person name="Wang C."/>
            <person name="Geng S."/>
            <person name="Li B."/>
            <person name="Dong Q."/>
            <person name="Hou Y."/>
            <person name="Wang H."/>
            <person name="Ai P."/>
            <person name="Liu Z."/>
            <person name="Yi F."/>
            <person name="Sun M."/>
            <person name="An G."/>
            <person name="Cheng J."/>
            <person name="Zhang Y."/>
            <person name="Shi Q."/>
            <person name="Xie Y."/>
            <person name="Shi X."/>
            <person name="Chang Y."/>
            <person name="Huang F."/>
            <person name="Chen Y."/>
            <person name="Hong S."/>
            <person name="Mi L."/>
            <person name="Sun Q."/>
            <person name="Zhang L."/>
            <person name="Zhou B."/>
            <person name="Peng R."/>
            <person name="Zhang X."/>
            <person name="Liu F."/>
        </authorList>
    </citation>
    <scope>NUCLEOTIDE SEQUENCE [LARGE SCALE GENOMIC DNA]</scope>
    <source>
        <strain evidence="2">cv. PA1801</strain>
    </source>
</reference>
<dbReference type="Gene3D" id="3.10.10.10">
    <property type="entry name" value="HIV Type 1 Reverse Transcriptase, subunit A, domain 1"/>
    <property type="match status" value="1"/>
</dbReference>
<evidence type="ECO:0000313" key="1">
    <source>
        <dbReference type="EMBL" id="KAA3472981.1"/>
    </source>
</evidence>
<proteinExistence type="predicted"/>
<dbReference type="InterPro" id="IPR043502">
    <property type="entry name" value="DNA/RNA_pol_sf"/>
</dbReference>
<gene>
    <name evidence="1" type="ORF">EPI10_023396</name>
</gene>
<evidence type="ECO:0000313" key="2">
    <source>
        <dbReference type="Proteomes" id="UP000325315"/>
    </source>
</evidence>
<dbReference type="Proteomes" id="UP000325315">
    <property type="component" value="Unassembled WGS sequence"/>
</dbReference>
<name>A0A5B6VUS9_9ROSI</name>